<organism evidence="1 2">
    <name type="scientific">Nelumbo nucifera</name>
    <name type="common">Sacred lotus</name>
    <dbReference type="NCBI Taxonomy" id="4432"/>
    <lineage>
        <taxon>Eukaryota</taxon>
        <taxon>Viridiplantae</taxon>
        <taxon>Streptophyta</taxon>
        <taxon>Embryophyta</taxon>
        <taxon>Tracheophyta</taxon>
        <taxon>Spermatophyta</taxon>
        <taxon>Magnoliopsida</taxon>
        <taxon>Proteales</taxon>
        <taxon>Nelumbonaceae</taxon>
        <taxon>Nelumbo</taxon>
    </lineage>
</organism>
<dbReference type="AlphaFoldDB" id="A0A822ZML4"/>
<keyword evidence="2" id="KW-1185">Reference proteome</keyword>
<evidence type="ECO:0000313" key="1">
    <source>
        <dbReference type="EMBL" id="DAD44715.1"/>
    </source>
</evidence>
<sequence length="123" mass="14379">MNQKPCSCLAMDIRSWCNSGSRSIRLGRRYIDSDYDDFLSFNLPSSSHRSTTPRWRVLWRRIMKEKKKIFYSSSPLQVPYDAYSYSQNFDQGSAWTEPDNLSRSFSARFADPSRIFQKKGLVG</sequence>
<gene>
    <name evidence="1" type="ORF">HUJ06_002945</name>
</gene>
<proteinExistence type="predicted"/>
<reference evidence="1 2" key="1">
    <citation type="journal article" date="2020" name="Mol. Biol. Evol.">
        <title>Distinct Expression and Methylation Patterns for Genes with Different Fates following a Single Whole-Genome Duplication in Flowering Plants.</title>
        <authorList>
            <person name="Shi T."/>
            <person name="Rahmani R.S."/>
            <person name="Gugger P.F."/>
            <person name="Wang M."/>
            <person name="Li H."/>
            <person name="Zhang Y."/>
            <person name="Li Z."/>
            <person name="Wang Q."/>
            <person name="Van de Peer Y."/>
            <person name="Marchal K."/>
            <person name="Chen J."/>
        </authorList>
    </citation>
    <scope>NUCLEOTIDE SEQUENCE [LARGE SCALE GENOMIC DNA]</scope>
    <source>
        <tissue evidence="1">Leaf</tissue>
    </source>
</reference>
<protein>
    <submittedName>
        <fullName evidence="1">Uncharacterized protein</fullName>
    </submittedName>
</protein>
<name>A0A822ZML4_NELNU</name>
<dbReference type="PANTHER" id="PTHR33168">
    <property type="entry name" value="STRESS INDUCED PROTEIN-RELATED"/>
    <property type="match status" value="1"/>
</dbReference>
<dbReference type="Proteomes" id="UP000607653">
    <property type="component" value="Unassembled WGS sequence"/>
</dbReference>
<evidence type="ECO:0000313" key="2">
    <source>
        <dbReference type="Proteomes" id="UP000607653"/>
    </source>
</evidence>
<accession>A0A822ZML4</accession>
<comment type="caution">
    <text evidence="1">The sequence shown here is derived from an EMBL/GenBank/DDBJ whole genome shotgun (WGS) entry which is preliminary data.</text>
</comment>
<dbReference type="EMBL" id="DUZY01000007">
    <property type="protein sequence ID" value="DAD44715.1"/>
    <property type="molecule type" value="Genomic_DNA"/>
</dbReference>